<protein>
    <submittedName>
        <fullName evidence="1">Aldehyde dehydrogenase</fullName>
    </submittedName>
</protein>
<dbReference type="EMBL" id="MU393457">
    <property type="protein sequence ID" value="KAI4866576.1"/>
    <property type="molecule type" value="Genomic_DNA"/>
</dbReference>
<accession>A0ACB9Z5E3</accession>
<keyword evidence="2" id="KW-1185">Reference proteome</keyword>
<proteinExistence type="predicted"/>
<reference evidence="1 2" key="1">
    <citation type="journal article" date="2022" name="New Phytol.">
        <title>Ecological generalism drives hyperdiversity of secondary metabolite gene clusters in xylarialean endophytes.</title>
        <authorList>
            <person name="Franco M.E.E."/>
            <person name="Wisecaver J.H."/>
            <person name="Arnold A.E."/>
            <person name="Ju Y.M."/>
            <person name="Slot J.C."/>
            <person name="Ahrendt S."/>
            <person name="Moore L.P."/>
            <person name="Eastman K.E."/>
            <person name="Scott K."/>
            <person name="Konkel Z."/>
            <person name="Mondo S.J."/>
            <person name="Kuo A."/>
            <person name="Hayes R.D."/>
            <person name="Haridas S."/>
            <person name="Andreopoulos B."/>
            <person name="Riley R."/>
            <person name="LaButti K."/>
            <person name="Pangilinan J."/>
            <person name="Lipzen A."/>
            <person name="Amirebrahimi M."/>
            <person name="Yan J."/>
            <person name="Adam C."/>
            <person name="Keymanesh K."/>
            <person name="Ng V."/>
            <person name="Louie K."/>
            <person name="Northen T."/>
            <person name="Drula E."/>
            <person name="Henrissat B."/>
            <person name="Hsieh H.M."/>
            <person name="Youens-Clark K."/>
            <person name="Lutzoni F."/>
            <person name="Miadlikowska J."/>
            <person name="Eastwood D.C."/>
            <person name="Hamelin R.C."/>
            <person name="Grigoriev I.V."/>
            <person name="U'Ren J.M."/>
        </authorList>
    </citation>
    <scope>NUCLEOTIDE SEQUENCE [LARGE SCALE GENOMIC DNA]</scope>
    <source>
        <strain evidence="1 2">CBS 119005</strain>
    </source>
</reference>
<gene>
    <name evidence="1" type="ORF">F4820DRAFT_457509</name>
</gene>
<dbReference type="Proteomes" id="UP001497700">
    <property type="component" value="Unassembled WGS sequence"/>
</dbReference>
<comment type="caution">
    <text evidence="1">The sequence shown here is derived from an EMBL/GenBank/DDBJ whole genome shotgun (WGS) entry which is preliminary data.</text>
</comment>
<evidence type="ECO:0000313" key="1">
    <source>
        <dbReference type="EMBL" id="KAI4866576.1"/>
    </source>
</evidence>
<sequence>MTIPSLSFDTFANVIDGKLMESTTTRRSLNPATLEENAEAPLSTVIDVNKAVQAAQKAAKLWAETSWDDRKAALLRFTQAFEEHRDKFAQMLNKEQGKSVFWAQHEISFCQLTLGGETIEDTPQGKITAHYTPLGVVAGLTPWNYPVLLACGKLGPALLTGNTFILKPSPFTPYCSLKLAELGTQFFPPGVFQALGGDDESGHALTSHPDVNMITLTGSIETGKKVMAACSPTLKRVTLELGGNDAAIVYPDVDPATMAGKIALFAFCNSGQICTAMKRVFIHESIYDQVISTLVQIVEVEGRKLQAGEETMISPITNEPHFERTKEVFASIEHERLTITTGSTKPLAGRKGFFFLPTIVDNPPDSSAVVQQEQFAPVLPVMKWSDESDVVQMVNNTNAGLGASVWSRDEAQARRIGGKLQTGNIWINTHAEIQPNVPFGGQKQSGFGLEWGVEGLKAYCSLQSVYTRPYEPTQ</sequence>
<evidence type="ECO:0000313" key="2">
    <source>
        <dbReference type="Proteomes" id="UP001497700"/>
    </source>
</evidence>
<organism evidence="1 2">
    <name type="scientific">Hypoxylon rubiginosum</name>
    <dbReference type="NCBI Taxonomy" id="110542"/>
    <lineage>
        <taxon>Eukaryota</taxon>
        <taxon>Fungi</taxon>
        <taxon>Dikarya</taxon>
        <taxon>Ascomycota</taxon>
        <taxon>Pezizomycotina</taxon>
        <taxon>Sordariomycetes</taxon>
        <taxon>Xylariomycetidae</taxon>
        <taxon>Xylariales</taxon>
        <taxon>Hypoxylaceae</taxon>
        <taxon>Hypoxylon</taxon>
    </lineage>
</organism>
<name>A0ACB9Z5E3_9PEZI</name>